<organism evidence="2 3">
    <name type="scientific">Dillenia turbinata</name>
    <dbReference type="NCBI Taxonomy" id="194707"/>
    <lineage>
        <taxon>Eukaryota</taxon>
        <taxon>Viridiplantae</taxon>
        <taxon>Streptophyta</taxon>
        <taxon>Embryophyta</taxon>
        <taxon>Tracheophyta</taxon>
        <taxon>Spermatophyta</taxon>
        <taxon>Magnoliopsida</taxon>
        <taxon>eudicotyledons</taxon>
        <taxon>Gunneridae</taxon>
        <taxon>Pentapetalae</taxon>
        <taxon>Dilleniales</taxon>
        <taxon>Dilleniaceae</taxon>
        <taxon>Dillenia</taxon>
    </lineage>
</organism>
<evidence type="ECO:0000313" key="2">
    <source>
        <dbReference type="EMBL" id="KAK6943759.1"/>
    </source>
</evidence>
<dbReference type="GO" id="GO:0007094">
    <property type="term" value="P:mitotic spindle assembly checkpoint signaling"/>
    <property type="evidence" value="ECO:0007669"/>
    <property type="project" value="InterPro"/>
</dbReference>
<proteinExistence type="predicted"/>
<dbReference type="Gene3D" id="1.25.40.430">
    <property type="match status" value="1"/>
</dbReference>
<dbReference type="Proteomes" id="UP001370490">
    <property type="component" value="Unassembled WGS sequence"/>
</dbReference>
<comment type="caution">
    <text evidence="2">The sequence shown here is derived from an EMBL/GenBank/DDBJ whole genome shotgun (WGS) entry which is preliminary data.</text>
</comment>
<dbReference type="GO" id="GO:0051754">
    <property type="term" value="P:meiotic sister chromatid cohesion, centromeric"/>
    <property type="evidence" value="ECO:0007669"/>
    <property type="project" value="TreeGrafter"/>
</dbReference>
<name>A0AAN8W5R6_9MAGN</name>
<evidence type="ECO:0000313" key="3">
    <source>
        <dbReference type="Proteomes" id="UP001370490"/>
    </source>
</evidence>
<gene>
    <name evidence="2" type="ORF">RJ641_024861</name>
</gene>
<dbReference type="GO" id="GO:0004672">
    <property type="term" value="F:protein kinase activity"/>
    <property type="evidence" value="ECO:0007669"/>
    <property type="project" value="TreeGrafter"/>
</dbReference>
<feature type="non-terminal residue" evidence="2">
    <location>
        <position position="279"/>
    </location>
</feature>
<dbReference type="InterPro" id="IPR013212">
    <property type="entry name" value="Mad3/Bub1_I"/>
</dbReference>
<dbReference type="Pfam" id="PF08311">
    <property type="entry name" value="Mad3_BUB1_I"/>
    <property type="match status" value="1"/>
</dbReference>
<dbReference type="AlphaFoldDB" id="A0AAN8W5R6"/>
<reference evidence="2 3" key="1">
    <citation type="submission" date="2023-12" db="EMBL/GenBank/DDBJ databases">
        <title>A high-quality genome assembly for Dillenia turbinata (Dilleniales).</title>
        <authorList>
            <person name="Chanderbali A."/>
        </authorList>
    </citation>
    <scope>NUCLEOTIDE SEQUENCE [LARGE SCALE GENOMIC DNA]</scope>
    <source>
        <strain evidence="2">LSX21</strain>
        <tissue evidence="2">Leaf</tissue>
    </source>
</reference>
<protein>
    <submittedName>
        <fullName evidence="2">Mad3/Bub1 homology region 1</fullName>
    </submittedName>
</protein>
<dbReference type="PANTHER" id="PTHR14030">
    <property type="entry name" value="MITOTIC CHECKPOINT SERINE/THREONINE-PROTEIN KINASE BUB1"/>
    <property type="match status" value="1"/>
</dbReference>
<dbReference type="EMBL" id="JBAMMX010000003">
    <property type="protein sequence ID" value="KAK6943759.1"/>
    <property type="molecule type" value="Genomic_DNA"/>
</dbReference>
<sequence>MDPETELLYSKKETGNEWEMLKENARPLKRGRNIALLNEALKSHTHNLLKESLFEHCRSSQTNIPFLPLVPNFLILYANPTFSEGHPPPRGAVETTLVFLCCTNNVCDLYKDDHDPCYLKVRLKYVQFVCLISSVLCSKILWIATDFVYLLLQADNCNDAEAIFSFLDAKHIGESHSLCYIGYAKHMESRNKVKIANDIFSLGIASSISSMFHFVFSKTPCFALTLNSNRVQCKMEKDIVMVNALANHENLTENRLLTSFETILARREANALKKKCKPN</sequence>
<dbReference type="PANTHER" id="PTHR14030:SF19">
    <property type="entry name" value="MITOTIC SPINDLE CHECKPOINT PROTEIN BUBR1"/>
    <property type="match status" value="1"/>
</dbReference>
<dbReference type="InterPro" id="IPR015661">
    <property type="entry name" value="Bub1/Mad3"/>
</dbReference>
<dbReference type="SMART" id="SM00777">
    <property type="entry name" value="Mad3_BUB1_I"/>
    <property type="match status" value="1"/>
</dbReference>
<evidence type="ECO:0000259" key="1">
    <source>
        <dbReference type="PROSITE" id="PS51489"/>
    </source>
</evidence>
<keyword evidence="3" id="KW-1185">Reference proteome</keyword>
<feature type="domain" description="BUB1 N-terminal" evidence="1">
    <location>
        <begin position="53"/>
        <end position="256"/>
    </location>
</feature>
<accession>A0AAN8W5R6</accession>
<dbReference type="PROSITE" id="PS51489">
    <property type="entry name" value="BUB1_N"/>
    <property type="match status" value="1"/>
</dbReference>